<organism evidence="1 2">
    <name type="scientific">Helianthus annuus</name>
    <name type="common">Common sunflower</name>
    <dbReference type="NCBI Taxonomy" id="4232"/>
    <lineage>
        <taxon>Eukaryota</taxon>
        <taxon>Viridiplantae</taxon>
        <taxon>Streptophyta</taxon>
        <taxon>Embryophyta</taxon>
        <taxon>Tracheophyta</taxon>
        <taxon>Spermatophyta</taxon>
        <taxon>Magnoliopsida</taxon>
        <taxon>eudicotyledons</taxon>
        <taxon>Gunneridae</taxon>
        <taxon>Pentapetalae</taxon>
        <taxon>asterids</taxon>
        <taxon>campanulids</taxon>
        <taxon>Asterales</taxon>
        <taxon>Asteraceae</taxon>
        <taxon>Asteroideae</taxon>
        <taxon>Heliantheae alliance</taxon>
        <taxon>Heliantheae</taxon>
        <taxon>Helianthus</taxon>
    </lineage>
</organism>
<protein>
    <submittedName>
        <fullName evidence="1">Uncharacterized protein</fullName>
    </submittedName>
</protein>
<dbReference type="Proteomes" id="UP000215914">
    <property type="component" value="Chromosome 12"/>
</dbReference>
<dbReference type="EMBL" id="CM007901">
    <property type="protein sequence ID" value="OTG04958.1"/>
    <property type="molecule type" value="Genomic_DNA"/>
</dbReference>
<accession>A0A251T1I2</accession>
<reference evidence="2" key="1">
    <citation type="journal article" date="2017" name="Nature">
        <title>The sunflower genome provides insights into oil metabolism, flowering and Asterid evolution.</title>
        <authorList>
            <person name="Badouin H."/>
            <person name="Gouzy J."/>
            <person name="Grassa C.J."/>
            <person name="Murat F."/>
            <person name="Staton S.E."/>
            <person name="Cottret L."/>
            <person name="Lelandais-Briere C."/>
            <person name="Owens G.L."/>
            <person name="Carrere S."/>
            <person name="Mayjonade B."/>
            <person name="Legrand L."/>
            <person name="Gill N."/>
            <person name="Kane N.C."/>
            <person name="Bowers J.E."/>
            <person name="Hubner S."/>
            <person name="Bellec A."/>
            <person name="Berard A."/>
            <person name="Berges H."/>
            <person name="Blanchet N."/>
            <person name="Boniface M.C."/>
            <person name="Brunel D."/>
            <person name="Catrice O."/>
            <person name="Chaidir N."/>
            <person name="Claudel C."/>
            <person name="Donnadieu C."/>
            <person name="Faraut T."/>
            <person name="Fievet G."/>
            <person name="Helmstetter N."/>
            <person name="King M."/>
            <person name="Knapp S.J."/>
            <person name="Lai Z."/>
            <person name="Le Paslier M.C."/>
            <person name="Lippi Y."/>
            <person name="Lorenzon L."/>
            <person name="Mandel J.R."/>
            <person name="Marage G."/>
            <person name="Marchand G."/>
            <person name="Marquand E."/>
            <person name="Bret-Mestries E."/>
            <person name="Morien E."/>
            <person name="Nambeesan S."/>
            <person name="Nguyen T."/>
            <person name="Pegot-Espagnet P."/>
            <person name="Pouilly N."/>
            <person name="Raftis F."/>
            <person name="Sallet E."/>
            <person name="Schiex T."/>
            <person name="Thomas J."/>
            <person name="Vandecasteele C."/>
            <person name="Vares D."/>
            <person name="Vear F."/>
            <person name="Vautrin S."/>
            <person name="Crespi M."/>
            <person name="Mangin B."/>
            <person name="Burke J.M."/>
            <person name="Salse J."/>
            <person name="Munos S."/>
            <person name="Vincourt P."/>
            <person name="Rieseberg L.H."/>
            <person name="Langlade N.B."/>
        </authorList>
    </citation>
    <scope>NUCLEOTIDE SEQUENCE [LARGE SCALE GENOMIC DNA]</scope>
    <source>
        <strain evidence="2">cv. SF193</strain>
    </source>
</reference>
<gene>
    <name evidence="1" type="ORF">HannXRQ_Chr12g0368181</name>
</gene>
<sequence length="57" mass="6609">MAILNNPRDCVQGSRRLYQTILETVCYLSSDTMLFNEKFLFVLVGLILYSAFDRTVE</sequence>
<name>A0A251T1I2_HELAN</name>
<proteinExistence type="predicted"/>
<dbReference type="InParanoid" id="A0A251T1I2"/>
<keyword evidence="2" id="KW-1185">Reference proteome</keyword>
<evidence type="ECO:0000313" key="2">
    <source>
        <dbReference type="Proteomes" id="UP000215914"/>
    </source>
</evidence>
<evidence type="ECO:0000313" key="1">
    <source>
        <dbReference type="EMBL" id="OTG04958.1"/>
    </source>
</evidence>
<dbReference type="AlphaFoldDB" id="A0A251T1I2"/>